<sequence length="108" mass="12705">MELGPRPSRSRRHLPNGYAGTTQTINKKGDFRRQLPTSRPSSPATPFRRLTLPWLRLVCCLWACFLLYRFWRSFTTSEWAALSFAKELTRLFDWTREALQAYLSRPVP</sequence>
<dbReference type="Proteomes" id="UP000242146">
    <property type="component" value="Unassembled WGS sequence"/>
</dbReference>
<keyword evidence="3" id="KW-1185">Reference proteome</keyword>
<evidence type="ECO:0000313" key="2">
    <source>
        <dbReference type="EMBL" id="ORX49175.1"/>
    </source>
</evidence>
<evidence type="ECO:0000313" key="3">
    <source>
        <dbReference type="Proteomes" id="UP000242146"/>
    </source>
</evidence>
<comment type="caution">
    <text evidence="2">The sequence shown here is derived from an EMBL/GenBank/DDBJ whole genome shotgun (WGS) entry which is preliminary data.</text>
</comment>
<accession>A0A1X2GAH6</accession>
<evidence type="ECO:0000256" key="1">
    <source>
        <dbReference type="SAM" id="MobiDB-lite"/>
    </source>
</evidence>
<proteinExistence type="predicted"/>
<feature type="region of interest" description="Disordered" evidence="1">
    <location>
        <begin position="1"/>
        <end position="45"/>
    </location>
</feature>
<protein>
    <submittedName>
        <fullName evidence="2">Uncharacterized protein</fullName>
    </submittedName>
</protein>
<feature type="compositionally biased region" description="Polar residues" evidence="1">
    <location>
        <begin position="35"/>
        <end position="44"/>
    </location>
</feature>
<reference evidence="2 3" key="1">
    <citation type="submission" date="2016-07" db="EMBL/GenBank/DDBJ databases">
        <title>Pervasive Adenine N6-methylation of Active Genes in Fungi.</title>
        <authorList>
            <consortium name="DOE Joint Genome Institute"/>
            <person name="Mondo S.J."/>
            <person name="Dannebaum R.O."/>
            <person name="Kuo R.C."/>
            <person name="Labutti K."/>
            <person name="Haridas S."/>
            <person name="Kuo A."/>
            <person name="Salamov A."/>
            <person name="Ahrendt S.R."/>
            <person name="Lipzen A."/>
            <person name="Sullivan W."/>
            <person name="Andreopoulos W.B."/>
            <person name="Clum A."/>
            <person name="Lindquist E."/>
            <person name="Daum C."/>
            <person name="Ramamoorthy G.K."/>
            <person name="Gryganskyi A."/>
            <person name="Culley D."/>
            <person name="Magnuson J.K."/>
            <person name="James T.Y."/>
            <person name="O'Malley M.A."/>
            <person name="Stajich J.E."/>
            <person name="Spatafora J.W."/>
            <person name="Visel A."/>
            <person name="Grigoriev I.V."/>
        </authorList>
    </citation>
    <scope>NUCLEOTIDE SEQUENCE [LARGE SCALE GENOMIC DNA]</scope>
    <source>
        <strain evidence="2 3">NRRL 3301</strain>
    </source>
</reference>
<dbReference type="AlphaFoldDB" id="A0A1X2GAH6"/>
<name>A0A1X2GAH6_9FUNG</name>
<organism evidence="2 3">
    <name type="scientific">Hesseltinella vesiculosa</name>
    <dbReference type="NCBI Taxonomy" id="101127"/>
    <lineage>
        <taxon>Eukaryota</taxon>
        <taxon>Fungi</taxon>
        <taxon>Fungi incertae sedis</taxon>
        <taxon>Mucoromycota</taxon>
        <taxon>Mucoromycotina</taxon>
        <taxon>Mucoromycetes</taxon>
        <taxon>Mucorales</taxon>
        <taxon>Cunninghamellaceae</taxon>
        <taxon>Hesseltinella</taxon>
    </lineage>
</organism>
<dbReference type="EMBL" id="MCGT01000027">
    <property type="protein sequence ID" value="ORX49175.1"/>
    <property type="molecule type" value="Genomic_DNA"/>
</dbReference>
<gene>
    <name evidence="2" type="ORF">DM01DRAFT_78009</name>
</gene>